<feature type="transmembrane region" description="Helical" evidence="1">
    <location>
        <begin position="12"/>
        <end position="29"/>
    </location>
</feature>
<organism evidence="2">
    <name type="scientific">Medicago truncatula</name>
    <name type="common">Barrel medic</name>
    <name type="synonym">Medicago tribuloides</name>
    <dbReference type="NCBI Taxonomy" id="3880"/>
    <lineage>
        <taxon>Eukaryota</taxon>
        <taxon>Viridiplantae</taxon>
        <taxon>Streptophyta</taxon>
        <taxon>Embryophyta</taxon>
        <taxon>Tracheophyta</taxon>
        <taxon>Spermatophyta</taxon>
        <taxon>Magnoliopsida</taxon>
        <taxon>eudicotyledons</taxon>
        <taxon>Gunneridae</taxon>
        <taxon>Pentapetalae</taxon>
        <taxon>rosids</taxon>
        <taxon>fabids</taxon>
        <taxon>Fabales</taxon>
        <taxon>Fabaceae</taxon>
        <taxon>Papilionoideae</taxon>
        <taxon>50 kb inversion clade</taxon>
        <taxon>NPAAA clade</taxon>
        <taxon>Hologalegina</taxon>
        <taxon>IRL clade</taxon>
        <taxon>Trifolieae</taxon>
        <taxon>Medicago</taxon>
    </lineage>
</organism>
<reference evidence="2" key="1">
    <citation type="submission" date="2012-05" db="EMBL/GenBank/DDBJ databases">
        <authorList>
            <person name="Krishnakumar V."/>
            <person name="Cheung F."/>
            <person name="Xiao Y."/>
            <person name="Chan A."/>
            <person name="Moskal W.A."/>
            <person name="Town C.D."/>
        </authorList>
    </citation>
    <scope>NUCLEOTIDE SEQUENCE</scope>
</reference>
<evidence type="ECO:0000313" key="2">
    <source>
        <dbReference type="EMBL" id="AFK39319.1"/>
    </source>
</evidence>
<dbReference type="AlphaFoldDB" id="I3SGC7"/>
<keyword evidence="1" id="KW-1133">Transmembrane helix</keyword>
<keyword evidence="1" id="KW-0472">Membrane</keyword>
<protein>
    <recommendedName>
        <fullName evidence="3">Transmembrane protein</fullName>
    </recommendedName>
</protein>
<accession>I3SGC7</accession>
<evidence type="ECO:0008006" key="3">
    <source>
        <dbReference type="Google" id="ProtNLM"/>
    </source>
</evidence>
<dbReference type="EMBL" id="BT139524">
    <property type="protein sequence ID" value="AFK39319.1"/>
    <property type="molecule type" value="mRNA"/>
</dbReference>
<sequence>MGLWFQSHNTHFTLQQLLFLVVLLFHTTLKRQQIGVLILMNFEDQLERLAIKDYMLKQW</sequence>
<proteinExistence type="evidence at transcript level"/>
<keyword evidence="1" id="KW-0812">Transmembrane</keyword>
<evidence type="ECO:0000256" key="1">
    <source>
        <dbReference type="SAM" id="Phobius"/>
    </source>
</evidence>
<name>I3SGC7_MEDTR</name>